<dbReference type="Gene3D" id="3.60.10.10">
    <property type="entry name" value="Endonuclease/exonuclease/phosphatase"/>
    <property type="match status" value="1"/>
</dbReference>
<reference evidence="2" key="1">
    <citation type="journal article" date="2023" name="Mol. Biol. Evol.">
        <title>Third-Generation Sequencing Reveals the Adaptive Role of the Epigenome in Three Deep-Sea Polychaetes.</title>
        <authorList>
            <person name="Perez M."/>
            <person name="Aroh O."/>
            <person name="Sun Y."/>
            <person name="Lan Y."/>
            <person name="Juniper S.K."/>
            <person name="Young C.R."/>
            <person name="Angers B."/>
            <person name="Qian P.Y."/>
        </authorList>
    </citation>
    <scope>NUCLEOTIDE SEQUENCE</scope>
    <source>
        <strain evidence="2">R07B-5</strain>
    </source>
</reference>
<dbReference type="CDD" id="cd09076">
    <property type="entry name" value="L1-EN"/>
    <property type="match status" value="1"/>
</dbReference>
<dbReference type="AlphaFoldDB" id="A0AAD9NBT1"/>
<dbReference type="SUPFAM" id="SSF56672">
    <property type="entry name" value="DNA/RNA polymerases"/>
    <property type="match status" value="1"/>
</dbReference>
<dbReference type="PANTHER" id="PTHR19446">
    <property type="entry name" value="REVERSE TRANSCRIPTASES"/>
    <property type="match status" value="1"/>
</dbReference>
<dbReference type="SUPFAM" id="SSF56219">
    <property type="entry name" value="DNase I-like"/>
    <property type="match status" value="1"/>
</dbReference>
<accession>A0AAD9NBT1</accession>
<dbReference type="Proteomes" id="UP001209878">
    <property type="component" value="Unassembled WGS sequence"/>
</dbReference>
<sequence length="512" mass="59423">MLSQEAQNALINWEAAEPRIIYASFKTKKENIKLNIIQCYAPTNDKDEEYMQTLCDKLKEKDMTILMGDLNAKIGSDNSGYEEVMGRQGLGKMNENDEMLADFCAFNNMIIGGSAFPHRRIHKATWVSPDHRTENQIDHICIGRKFRRSMQDVRVQRGADAASDHHLMLARMKMKLKKRDVKRSTRTQYNVDFLKDRVTTETFRFTVRNKHEALQDLLDEGNMDIDTQWQQIKEIDEEQLKRWREHFEELLNRPPPQNPPDITPAEEVLQINCERPSKAEIEKAIHHMKSGKASGPDKIPAEAIKADIETSTEILHHLFGKIWEQEEIPTEWKEGYLVKLPKKGDMQDCKNYRGIMLLSVPGKVLNRVILDRLKTGVDAKVRDHQAGFRKDRSCTDQIATLRIIVEQSMEWDSSLYINFVDYEKAFDSLDRDTMWKLLQHYGIPDKLISLIRNSYEDMACRIIHAGQLTDSFVVKTGVRQGCLLSPFLFLLAIDWIMKKTTQNRKNGIQWTP</sequence>
<evidence type="ECO:0000313" key="3">
    <source>
        <dbReference type="Proteomes" id="UP001209878"/>
    </source>
</evidence>
<dbReference type="InterPro" id="IPR036691">
    <property type="entry name" value="Endo/exonu/phosph_ase_sf"/>
</dbReference>
<keyword evidence="3" id="KW-1185">Reference proteome</keyword>
<proteinExistence type="predicted"/>
<dbReference type="InterPro" id="IPR000477">
    <property type="entry name" value="RT_dom"/>
</dbReference>
<dbReference type="CDD" id="cd01650">
    <property type="entry name" value="RT_nLTR_like"/>
    <property type="match status" value="1"/>
</dbReference>
<gene>
    <name evidence="2" type="ORF">NP493_1413g00067</name>
</gene>
<dbReference type="PROSITE" id="PS50878">
    <property type="entry name" value="RT_POL"/>
    <property type="match status" value="1"/>
</dbReference>
<feature type="domain" description="Reverse transcriptase" evidence="1">
    <location>
        <begin position="321"/>
        <end position="512"/>
    </location>
</feature>
<evidence type="ECO:0000313" key="2">
    <source>
        <dbReference type="EMBL" id="KAK2164497.1"/>
    </source>
</evidence>
<name>A0AAD9NBT1_RIDPI</name>
<dbReference type="InterPro" id="IPR043502">
    <property type="entry name" value="DNA/RNA_pol_sf"/>
</dbReference>
<dbReference type="Pfam" id="PF00078">
    <property type="entry name" value="RVT_1"/>
    <property type="match status" value="1"/>
</dbReference>
<comment type="caution">
    <text evidence="2">The sequence shown here is derived from an EMBL/GenBank/DDBJ whole genome shotgun (WGS) entry which is preliminary data.</text>
</comment>
<organism evidence="2 3">
    <name type="scientific">Ridgeia piscesae</name>
    <name type="common">Tubeworm</name>
    <dbReference type="NCBI Taxonomy" id="27915"/>
    <lineage>
        <taxon>Eukaryota</taxon>
        <taxon>Metazoa</taxon>
        <taxon>Spiralia</taxon>
        <taxon>Lophotrochozoa</taxon>
        <taxon>Annelida</taxon>
        <taxon>Polychaeta</taxon>
        <taxon>Sedentaria</taxon>
        <taxon>Canalipalpata</taxon>
        <taxon>Sabellida</taxon>
        <taxon>Siboglinidae</taxon>
        <taxon>Ridgeia</taxon>
    </lineage>
</organism>
<evidence type="ECO:0000259" key="1">
    <source>
        <dbReference type="PROSITE" id="PS50878"/>
    </source>
</evidence>
<dbReference type="EMBL" id="JAODUO010001411">
    <property type="protein sequence ID" value="KAK2164497.1"/>
    <property type="molecule type" value="Genomic_DNA"/>
</dbReference>
<protein>
    <recommendedName>
        <fullName evidence="1">Reverse transcriptase domain-containing protein</fullName>
    </recommendedName>
</protein>